<sequence length="217" mass="24197">MGSLHVKLDKKRVQPIFPSIALSLVLARLAKPPFANGFITFSKNPQFVTLDPAKSLDDTVSTMQEADWGMNTDFNAVFLRLILPLAVKHQIKQEDMIKRVFVFTDMQFDAGTRTSANSAQWATNHDEVKAAYHAAGYEVPQIVYWDLSSHGTTPVTAETEGVALMNGFSPAMLKVFMGEEDEEGWETVEKTKEPFNPVAIMRKAVERKSFDGLVVVD</sequence>
<dbReference type="EMBL" id="JASNQZ010000006">
    <property type="protein sequence ID" value="KAL0955507.1"/>
    <property type="molecule type" value="Genomic_DNA"/>
</dbReference>
<dbReference type="InterPro" id="IPR056690">
    <property type="entry name" value="DUF7788"/>
</dbReference>
<dbReference type="InterPro" id="IPR011205">
    <property type="entry name" value="UCP015417_vWA"/>
</dbReference>
<dbReference type="PANTHER" id="PTHR31373:SF27">
    <property type="entry name" value="TROVE DOMAIN-CONTAINING PROTEIN"/>
    <property type="match status" value="1"/>
</dbReference>
<evidence type="ECO:0000313" key="3">
    <source>
        <dbReference type="Proteomes" id="UP001556367"/>
    </source>
</evidence>
<reference evidence="3" key="1">
    <citation type="submission" date="2024-06" db="EMBL/GenBank/DDBJ databases">
        <title>Multi-omics analyses provide insights into the biosynthesis of the anticancer antibiotic pleurotin in Hohenbuehelia grisea.</title>
        <authorList>
            <person name="Weaver J.A."/>
            <person name="Alberti F."/>
        </authorList>
    </citation>
    <scope>NUCLEOTIDE SEQUENCE [LARGE SCALE GENOMIC DNA]</scope>
    <source>
        <strain evidence="3">T-177</strain>
    </source>
</reference>
<dbReference type="Proteomes" id="UP001556367">
    <property type="component" value="Unassembled WGS sequence"/>
</dbReference>
<dbReference type="Pfam" id="PF25043">
    <property type="entry name" value="DUF7788"/>
    <property type="match status" value="1"/>
</dbReference>
<dbReference type="InterPro" id="IPR036465">
    <property type="entry name" value="vWFA_dom_sf"/>
</dbReference>
<proteinExistence type="predicted"/>
<accession>A0ABR3JJ10</accession>
<keyword evidence="3" id="KW-1185">Reference proteome</keyword>
<dbReference type="SUPFAM" id="SSF53300">
    <property type="entry name" value="vWA-like"/>
    <property type="match status" value="1"/>
</dbReference>
<evidence type="ECO:0000313" key="2">
    <source>
        <dbReference type="EMBL" id="KAL0955507.1"/>
    </source>
</evidence>
<dbReference type="Gene3D" id="3.40.50.410">
    <property type="entry name" value="von Willebrand factor, type A domain"/>
    <property type="match status" value="1"/>
</dbReference>
<dbReference type="PANTHER" id="PTHR31373">
    <property type="entry name" value="OS06G0652100 PROTEIN"/>
    <property type="match status" value="1"/>
</dbReference>
<protein>
    <recommendedName>
        <fullName evidence="1">DUF7788 domain-containing protein</fullName>
    </recommendedName>
</protein>
<feature type="domain" description="DUF7788" evidence="1">
    <location>
        <begin position="2"/>
        <end position="205"/>
    </location>
</feature>
<comment type="caution">
    <text evidence="2">The sequence shown here is derived from an EMBL/GenBank/DDBJ whole genome shotgun (WGS) entry which is preliminary data.</text>
</comment>
<name>A0ABR3JJ10_9AGAR</name>
<gene>
    <name evidence="2" type="ORF">HGRIS_001745</name>
</gene>
<evidence type="ECO:0000259" key="1">
    <source>
        <dbReference type="Pfam" id="PF25043"/>
    </source>
</evidence>
<organism evidence="2 3">
    <name type="scientific">Hohenbuehelia grisea</name>
    <dbReference type="NCBI Taxonomy" id="104357"/>
    <lineage>
        <taxon>Eukaryota</taxon>
        <taxon>Fungi</taxon>
        <taxon>Dikarya</taxon>
        <taxon>Basidiomycota</taxon>
        <taxon>Agaricomycotina</taxon>
        <taxon>Agaricomycetes</taxon>
        <taxon>Agaricomycetidae</taxon>
        <taxon>Agaricales</taxon>
        <taxon>Pleurotineae</taxon>
        <taxon>Pleurotaceae</taxon>
        <taxon>Hohenbuehelia</taxon>
    </lineage>
</organism>